<dbReference type="InterPro" id="IPR018253">
    <property type="entry name" value="DnaJ_domain_CS"/>
</dbReference>
<dbReference type="CDD" id="cd06257">
    <property type="entry name" value="DnaJ"/>
    <property type="match status" value="1"/>
</dbReference>
<evidence type="ECO:0000259" key="1">
    <source>
        <dbReference type="PROSITE" id="PS50076"/>
    </source>
</evidence>
<dbReference type="PROSITE" id="PS50076">
    <property type="entry name" value="DNAJ_2"/>
    <property type="match status" value="1"/>
</dbReference>
<dbReference type="InterPro" id="IPR050817">
    <property type="entry name" value="DjlA_DnaK_co-chaperone"/>
</dbReference>
<dbReference type="PRINTS" id="PR00625">
    <property type="entry name" value="JDOMAIN"/>
</dbReference>
<dbReference type="InterPro" id="IPR036869">
    <property type="entry name" value="J_dom_sf"/>
</dbReference>
<dbReference type="Gene3D" id="1.10.287.110">
    <property type="entry name" value="DnaJ domain"/>
    <property type="match status" value="1"/>
</dbReference>
<protein>
    <submittedName>
        <fullName evidence="2">DnaJ domain protein</fullName>
    </submittedName>
</protein>
<reference evidence="2" key="1">
    <citation type="journal article" date="2019" name="MBio">
        <title>Virus Genomes from Deep Sea Sediments Expand the Ocean Megavirome and Support Independent Origins of Viral Gigantism.</title>
        <authorList>
            <person name="Backstrom D."/>
            <person name="Yutin N."/>
            <person name="Jorgensen S.L."/>
            <person name="Dharamshi J."/>
            <person name="Homa F."/>
            <person name="Zaremba-Niedwiedzka K."/>
            <person name="Spang A."/>
            <person name="Wolf Y.I."/>
            <person name="Koonin E.V."/>
            <person name="Ettema T.J."/>
        </authorList>
    </citation>
    <scope>NUCLEOTIDE SEQUENCE</scope>
</reference>
<sequence length="335" mass="39541">MTTVNLYDVLKLSSDCSQSDIKKQYRILAKKYHPDRKKHGDRDFFELITEAYNVLSDPHTRADYDKIYNDSMNTLHDHLSRKEEFDNYESSRKTDVTHLSKEESKKIFEKESKEMDRRHNFHRENLNNVLDSSHTDRFYDDLRIAREQDDIENMHNKIFDDGRFNLSQFNEAWDITHKSKGKLIPHTGNPNPWNQIIGGSYSSINNNNLYEESDNIDTETMNCMDYAPIAQNNQSHSKILTKNDVEQLKGALYTHGHDAKDDNYIKDFNQRVRELKAKQNEYNNMEFGDYKKDDFGGYGITEGIKDQLSLTYTNDTLDKDELDRKYQKLLESRKT</sequence>
<proteinExistence type="predicted"/>
<dbReference type="SMART" id="SM00271">
    <property type="entry name" value="DnaJ"/>
    <property type="match status" value="1"/>
</dbReference>
<feature type="domain" description="J" evidence="1">
    <location>
        <begin position="5"/>
        <end position="68"/>
    </location>
</feature>
<name>A0A481YYM0_9VIRU</name>
<dbReference type="PANTHER" id="PTHR24074">
    <property type="entry name" value="CO-CHAPERONE PROTEIN DJLA"/>
    <property type="match status" value="1"/>
</dbReference>
<dbReference type="EMBL" id="MK500388">
    <property type="protein sequence ID" value="QBK88352.1"/>
    <property type="molecule type" value="Genomic_DNA"/>
</dbReference>
<accession>A0A481YYM0</accession>
<dbReference type="InterPro" id="IPR001623">
    <property type="entry name" value="DnaJ_domain"/>
</dbReference>
<gene>
    <name evidence="2" type="ORF">LCMiAC01_00160</name>
</gene>
<dbReference type="PROSITE" id="PS00636">
    <property type="entry name" value="DNAJ_1"/>
    <property type="match status" value="1"/>
</dbReference>
<dbReference type="Pfam" id="PF00226">
    <property type="entry name" value="DnaJ"/>
    <property type="match status" value="1"/>
</dbReference>
<evidence type="ECO:0000313" key="2">
    <source>
        <dbReference type="EMBL" id="QBK88352.1"/>
    </source>
</evidence>
<dbReference type="SUPFAM" id="SSF46565">
    <property type="entry name" value="Chaperone J-domain"/>
    <property type="match status" value="1"/>
</dbReference>
<organism evidence="2">
    <name type="scientific">Mimivirus LCMiAC01</name>
    <dbReference type="NCBI Taxonomy" id="2506608"/>
    <lineage>
        <taxon>Viruses</taxon>
        <taxon>Varidnaviria</taxon>
        <taxon>Bamfordvirae</taxon>
        <taxon>Nucleocytoviricota</taxon>
        <taxon>Megaviricetes</taxon>
        <taxon>Imitervirales</taxon>
        <taxon>Mimiviridae</taxon>
        <taxon>Klosneuvirinae</taxon>
    </lineage>
</organism>